<gene>
    <name evidence="14" type="ORF">EZ437_18900</name>
</gene>
<evidence type="ECO:0000256" key="3">
    <source>
        <dbReference type="ARBA" id="ARBA00022452"/>
    </source>
</evidence>
<evidence type="ECO:0000256" key="9">
    <source>
        <dbReference type="ARBA" id="ARBA00023237"/>
    </source>
</evidence>
<comment type="similarity">
    <text evidence="10 11">Belongs to the TonB-dependent receptor family.</text>
</comment>
<dbReference type="Gene3D" id="2.40.170.20">
    <property type="entry name" value="TonB-dependent receptor, beta-barrel domain"/>
    <property type="match status" value="1"/>
</dbReference>
<keyword evidence="2 10" id="KW-0813">Transport</keyword>
<keyword evidence="7 10" id="KW-0472">Membrane</keyword>
<dbReference type="AlphaFoldDB" id="A0A4R0ND34"/>
<evidence type="ECO:0000256" key="10">
    <source>
        <dbReference type="PROSITE-ProRule" id="PRU01360"/>
    </source>
</evidence>
<keyword evidence="6 11" id="KW-0798">TonB box</keyword>
<evidence type="ECO:0000313" key="14">
    <source>
        <dbReference type="EMBL" id="TCC98261.1"/>
    </source>
</evidence>
<dbReference type="PROSITE" id="PS52016">
    <property type="entry name" value="TONB_DEPENDENT_REC_3"/>
    <property type="match status" value="1"/>
</dbReference>
<dbReference type="GO" id="GO:0015344">
    <property type="term" value="F:siderophore uptake transmembrane transporter activity"/>
    <property type="evidence" value="ECO:0007669"/>
    <property type="project" value="TreeGrafter"/>
</dbReference>
<dbReference type="EMBL" id="SJSL01000007">
    <property type="protein sequence ID" value="TCC98261.1"/>
    <property type="molecule type" value="Genomic_DNA"/>
</dbReference>
<name>A0A4R0ND34_9SPHI</name>
<dbReference type="PANTHER" id="PTHR30069:SF29">
    <property type="entry name" value="HEMOGLOBIN AND HEMOGLOBIN-HAPTOGLOBIN-BINDING PROTEIN 1-RELATED"/>
    <property type="match status" value="1"/>
</dbReference>
<evidence type="ECO:0000256" key="1">
    <source>
        <dbReference type="ARBA" id="ARBA00004571"/>
    </source>
</evidence>
<dbReference type="OrthoDB" id="9812892at2"/>
<dbReference type="Pfam" id="PF00593">
    <property type="entry name" value="TonB_dep_Rec_b-barrel"/>
    <property type="match status" value="1"/>
</dbReference>
<dbReference type="InterPro" id="IPR039426">
    <property type="entry name" value="TonB-dep_rcpt-like"/>
</dbReference>
<dbReference type="InterPro" id="IPR008969">
    <property type="entry name" value="CarboxyPept-like_regulatory"/>
</dbReference>
<dbReference type="Pfam" id="PF13715">
    <property type="entry name" value="CarbopepD_reg_2"/>
    <property type="match status" value="1"/>
</dbReference>
<evidence type="ECO:0000256" key="8">
    <source>
        <dbReference type="ARBA" id="ARBA00023170"/>
    </source>
</evidence>
<dbReference type="InterPro" id="IPR000531">
    <property type="entry name" value="Beta-barrel_TonB"/>
</dbReference>
<comment type="subcellular location">
    <subcellularLocation>
        <location evidence="1 10">Cell outer membrane</location>
        <topology evidence="1 10">Multi-pass membrane protein</topology>
    </subcellularLocation>
</comment>
<keyword evidence="5" id="KW-0732">Signal</keyword>
<evidence type="ECO:0000256" key="7">
    <source>
        <dbReference type="ARBA" id="ARBA00023136"/>
    </source>
</evidence>
<dbReference type="Pfam" id="PF07715">
    <property type="entry name" value="Plug"/>
    <property type="match status" value="1"/>
</dbReference>
<dbReference type="PANTHER" id="PTHR30069">
    <property type="entry name" value="TONB-DEPENDENT OUTER MEMBRANE RECEPTOR"/>
    <property type="match status" value="1"/>
</dbReference>
<feature type="domain" description="TonB-dependent receptor plug" evidence="13">
    <location>
        <begin position="126"/>
        <end position="227"/>
    </location>
</feature>
<evidence type="ECO:0000256" key="6">
    <source>
        <dbReference type="ARBA" id="ARBA00023077"/>
    </source>
</evidence>
<keyword evidence="4 10" id="KW-0812">Transmembrane</keyword>
<accession>A0A4R0ND34</accession>
<evidence type="ECO:0000256" key="4">
    <source>
        <dbReference type="ARBA" id="ARBA00022692"/>
    </source>
</evidence>
<keyword evidence="15" id="KW-1185">Reference proteome</keyword>
<dbReference type="InterPro" id="IPR012910">
    <property type="entry name" value="Plug_dom"/>
</dbReference>
<keyword evidence="9 10" id="KW-0998">Cell outer membrane</keyword>
<evidence type="ECO:0000256" key="11">
    <source>
        <dbReference type="RuleBase" id="RU003357"/>
    </source>
</evidence>
<evidence type="ECO:0000259" key="12">
    <source>
        <dbReference type="Pfam" id="PF00593"/>
    </source>
</evidence>
<keyword evidence="3 10" id="KW-1134">Transmembrane beta strand</keyword>
<protein>
    <submittedName>
        <fullName evidence="14">TonB-dependent receptor</fullName>
    </submittedName>
</protein>
<proteinExistence type="inferred from homology"/>
<evidence type="ECO:0000256" key="5">
    <source>
        <dbReference type="ARBA" id="ARBA00022729"/>
    </source>
</evidence>
<reference evidence="14 15" key="1">
    <citation type="submission" date="2019-02" db="EMBL/GenBank/DDBJ databases">
        <title>Pedobacter sp. RP-1-14 sp. nov., isolated from Arctic soil.</title>
        <authorList>
            <person name="Dahal R.H."/>
        </authorList>
    </citation>
    <scope>NUCLEOTIDE SEQUENCE [LARGE SCALE GENOMIC DNA]</scope>
    <source>
        <strain evidence="14 15">RP-1-14</strain>
    </source>
</reference>
<dbReference type="RefSeq" id="WP_131597633.1">
    <property type="nucleotide sequence ID" value="NZ_SJSL01000007.1"/>
</dbReference>
<dbReference type="Gene3D" id="2.170.130.10">
    <property type="entry name" value="TonB-dependent receptor, plug domain"/>
    <property type="match status" value="1"/>
</dbReference>
<keyword evidence="8 14" id="KW-0675">Receptor</keyword>
<comment type="caution">
    <text evidence="14">The sequence shown here is derived from an EMBL/GenBank/DDBJ whole genome shotgun (WGS) entry which is preliminary data.</text>
</comment>
<dbReference type="Proteomes" id="UP000293347">
    <property type="component" value="Unassembled WGS sequence"/>
</dbReference>
<sequence>MQIKKFLLLGVLCTYVIFTKAQDRQASLSGRLTGSAGEPIPAATVKLQNTRYGVVSDQNGYYKISNVKPANYIVQVSAMGYKSQNKQIKLAAGESGSLNFVLAESAEQMEMVNVIGRTKAQEVNRQAFNVTAIDATKLYNTTLDIAGALDRVAGVRVRESGGVGSNFNVSLNGFSGRHVRYFIDGIPMDNFGSSFQVNNIPINVAERVEVYKGVVPMWLGSDALGGAINIVTGNRHRNYVDASYSYGSFNTHRSVLNAAATSQSGLTVQLSAFQNYSDNDYKINLRTLLQNNMQDDKRAAQVRRFHDVYHNETLIANVGVVGKSWADNLLLGMTMGQNYKEMQTAARPEAVYGQLHRRGNIVMPSLKYKKADLLPGLDVTINANYNLGYEITIDTAKADYDWDGIRDPKVSMGETENGQHVKYKNNNGLATTMVSYRLSEHQAVAVNNVFSTFDRKSDNLLFPDRNALNVPKKMDKNVLGFGYSYDVDNKWSLNLFGKYILLKSVVNSFSQKNMDHKLGYGTALAYYINPDVQIRGSYELTNRMPEANEIFGNLENEAANPLLKPEKSDNFNLGVIYGFKINEVNRFSITTNAIYRYSTDFIYSRLVGGTGQLRDYTTSDNRDGVRTTGFDSEIRYSYKSWLSVGATLTYQMLRNMQKHDYNASTRDYYPDESLVYLDQMPNIPYLFGNADVSGSFRNVFAKGNNLTVGYNLLYVNRFWLDWPSFGNPTEADKNAIPLQLSHDVNFVYSMKNGRYNISLEARNLADKPVFDNFALQKPGRGFYLNFRYFINQSK</sequence>
<dbReference type="GO" id="GO:0044718">
    <property type="term" value="P:siderophore transmembrane transport"/>
    <property type="evidence" value="ECO:0007669"/>
    <property type="project" value="TreeGrafter"/>
</dbReference>
<feature type="domain" description="TonB-dependent receptor-like beta-barrel" evidence="12">
    <location>
        <begin position="311"/>
        <end position="764"/>
    </location>
</feature>
<evidence type="ECO:0000259" key="13">
    <source>
        <dbReference type="Pfam" id="PF07715"/>
    </source>
</evidence>
<dbReference type="SUPFAM" id="SSF56935">
    <property type="entry name" value="Porins"/>
    <property type="match status" value="1"/>
</dbReference>
<dbReference type="SUPFAM" id="SSF49464">
    <property type="entry name" value="Carboxypeptidase regulatory domain-like"/>
    <property type="match status" value="1"/>
</dbReference>
<evidence type="ECO:0000256" key="2">
    <source>
        <dbReference type="ARBA" id="ARBA00022448"/>
    </source>
</evidence>
<dbReference type="Gene3D" id="2.60.40.1120">
    <property type="entry name" value="Carboxypeptidase-like, regulatory domain"/>
    <property type="match status" value="1"/>
</dbReference>
<dbReference type="GO" id="GO:0009279">
    <property type="term" value="C:cell outer membrane"/>
    <property type="evidence" value="ECO:0007669"/>
    <property type="project" value="UniProtKB-SubCell"/>
</dbReference>
<evidence type="ECO:0000313" key="15">
    <source>
        <dbReference type="Proteomes" id="UP000293347"/>
    </source>
</evidence>
<dbReference type="InterPro" id="IPR037066">
    <property type="entry name" value="Plug_dom_sf"/>
</dbReference>
<dbReference type="InterPro" id="IPR036942">
    <property type="entry name" value="Beta-barrel_TonB_sf"/>
</dbReference>
<organism evidence="14 15">
    <name type="scientific">Pedobacter psychroterrae</name>
    <dbReference type="NCBI Taxonomy" id="2530453"/>
    <lineage>
        <taxon>Bacteria</taxon>
        <taxon>Pseudomonadati</taxon>
        <taxon>Bacteroidota</taxon>
        <taxon>Sphingobacteriia</taxon>
        <taxon>Sphingobacteriales</taxon>
        <taxon>Sphingobacteriaceae</taxon>
        <taxon>Pedobacter</taxon>
    </lineage>
</organism>